<dbReference type="Proteomes" id="UP000289486">
    <property type="component" value="Segment"/>
</dbReference>
<organism evidence="2 3">
    <name type="scientific">Pantoea phage vB_PagM_LIET2</name>
    <dbReference type="NCBI Taxonomy" id="2508071"/>
    <lineage>
        <taxon>Viruses</taxon>
        <taxon>Duplodnaviria</taxon>
        <taxon>Heunggongvirae</taxon>
        <taxon>Uroviricota</taxon>
        <taxon>Caudoviricetes</taxon>
        <taxon>Lietduovirus</taxon>
        <taxon>Lietduovirus LIET2</taxon>
    </lineage>
</organism>
<accession>A0A411AW12</accession>
<proteinExistence type="predicted"/>
<dbReference type="EMBL" id="MK388689">
    <property type="protein sequence ID" value="QAX92260.1"/>
    <property type="molecule type" value="Genomic_DNA"/>
</dbReference>
<evidence type="ECO:0000256" key="1">
    <source>
        <dbReference type="SAM" id="Coils"/>
    </source>
</evidence>
<reference evidence="2 3" key="1">
    <citation type="submission" date="2019-01" db="EMBL/GenBank/DDBJ databases">
        <title>Complete genome sequence of Pantoea phage vB_PagM_LIET2.</title>
        <authorList>
            <person name="Truncaite L."/>
            <person name="Simoliuniene M."/>
            <person name="Kazlauskas D."/>
            <person name="Meskys R."/>
            <person name="Simoliunas E."/>
        </authorList>
    </citation>
    <scope>NUCLEOTIDE SEQUENCE [LARGE SCALE GENOMIC DNA]</scope>
</reference>
<evidence type="ECO:0000313" key="2">
    <source>
        <dbReference type="EMBL" id="QAX92260.1"/>
    </source>
</evidence>
<keyword evidence="1" id="KW-0175">Coiled coil</keyword>
<name>A0A411AW12_9CAUD</name>
<keyword evidence="3" id="KW-1185">Reference proteome</keyword>
<sequence length="197" mass="22625">MNIINILANATDYARQIPGTTVPFTCVGAVDLMRYIRNLEDHKQAHEEFSRKTDWVHTDKRFCIPARLGMHRADVIMAIIADHAYDLAHQLEITRRLANESNRLFHERANLQTANEELIAERDALADRCRTLENVQRLNVSIKENLFKRAAAADALMAYIKDDLKFMLDALHSGNTEDTITRARQIQHRMGWDVTNG</sequence>
<evidence type="ECO:0000313" key="3">
    <source>
        <dbReference type="Proteomes" id="UP000289486"/>
    </source>
</evidence>
<gene>
    <name evidence="2" type="ORF">LIET2_gp008</name>
</gene>
<feature type="coiled-coil region" evidence="1">
    <location>
        <begin position="108"/>
        <end position="135"/>
    </location>
</feature>
<protein>
    <submittedName>
        <fullName evidence="2">Uncharacterized protein</fullName>
    </submittedName>
</protein>